<gene>
    <name evidence="2" type="ORF">D3H65_02130</name>
</gene>
<dbReference type="InterPro" id="IPR036249">
    <property type="entry name" value="Thioredoxin-like_sf"/>
</dbReference>
<reference evidence="2 3" key="1">
    <citation type="submission" date="2018-09" db="EMBL/GenBank/DDBJ databases">
        <title>Genome sequencing of strain 6GH32-13.</title>
        <authorList>
            <person name="Weon H.-Y."/>
            <person name="Heo J."/>
            <person name="Kwon S.-W."/>
        </authorList>
    </citation>
    <scope>NUCLEOTIDE SEQUENCE [LARGE SCALE GENOMIC DNA]</scope>
    <source>
        <strain evidence="2 3">5GH32-13</strain>
    </source>
</reference>
<dbReference type="Gene3D" id="3.40.30.10">
    <property type="entry name" value="Glutaredoxin"/>
    <property type="match status" value="1"/>
</dbReference>
<dbReference type="PANTHER" id="PTHR36057">
    <property type="match status" value="1"/>
</dbReference>
<dbReference type="SUPFAM" id="SSF52833">
    <property type="entry name" value="Thioredoxin-like"/>
    <property type="match status" value="1"/>
</dbReference>
<accession>A0A3B7MES2</accession>
<dbReference type="RefSeq" id="WP_119048676.1">
    <property type="nucleotide sequence ID" value="NZ_CP032157.1"/>
</dbReference>
<evidence type="ECO:0000313" key="2">
    <source>
        <dbReference type="EMBL" id="AXY72838.1"/>
    </source>
</evidence>
<evidence type="ECO:0000313" key="3">
    <source>
        <dbReference type="Proteomes" id="UP000263900"/>
    </source>
</evidence>
<proteinExistence type="predicted"/>
<keyword evidence="1" id="KW-0732">Signal</keyword>
<dbReference type="EMBL" id="CP032157">
    <property type="protein sequence ID" value="AXY72838.1"/>
    <property type="molecule type" value="Genomic_DNA"/>
</dbReference>
<feature type="signal peptide" evidence="1">
    <location>
        <begin position="1"/>
        <end position="24"/>
    </location>
</feature>
<dbReference type="KEGG" id="pseg:D3H65_02130"/>
<sequence length="263" mass="28891">MKRINLFFMTASLAGVLLISAAFSNCEQETTVKPLKASASNKGFAVVELFTSEGCSSCPPADALVEKIQQDNFNSQIYILAYHVDYWNHQGWKDRFSDREYSNRQRQYASWLNIPSIYTPQIVVNGKAEYVGSDQGSILPAISTALEQPSISALTLHGTIENGKAHIEYQATGKQENTALILALVQQSAQSSVKAGENAGSQLSHVQIVRQLRQVSLNSDAKKDITLHLPKDFTAKGWELVGFVQQQSNGKITAAARLNFQAP</sequence>
<dbReference type="AlphaFoldDB" id="A0A3B7MES2"/>
<dbReference type="Pfam" id="PF06764">
    <property type="entry name" value="DUF1223"/>
    <property type="match status" value="1"/>
</dbReference>
<feature type="chain" id="PRO_5017689199" evidence="1">
    <location>
        <begin position="25"/>
        <end position="263"/>
    </location>
</feature>
<dbReference type="OrthoDB" id="9808254at2"/>
<dbReference type="InterPro" id="IPR010634">
    <property type="entry name" value="DUF1223"/>
</dbReference>
<name>A0A3B7MES2_9BACT</name>
<protein>
    <submittedName>
        <fullName evidence="2">DUF1223 domain-containing protein</fullName>
    </submittedName>
</protein>
<dbReference type="Proteomes" id="UP000263900">
    <property type="component" value="Chromosome"/>
</dbReference>
<organism evidence="2 3">
    <name type="scientific">Paraflavitalea soli</name>
    <dbReference type="NCBI Taxonomy" id="2315862"/>
    <lineage>
        <taxon>Bacteria</taxon>
        <taxon>Pseudomonadati</taxon>
        <taxon>Bacteroidota</taxon>
        <taxon>Chitinophagia</taxon>
        <taxon>Chitinophagales</taxon>
        <taxon>Chitinophagaceae</taxon>
        <taxon>Paraflavitalea</taxon>
    </lineage>
</organism>
<dbReference type="PANTHER" id="PTHR36057:SF1">
    <property type="entry name" value="LIPOPROTEIN LIPID ATTACHMENT SITE-LIKE PROTEIN, PUTATIVE (DUF1223)-RELATED"/>
    <property type="match status" value="1"/>
</dbReference>
<keyword evidence="3" id="KW-1185">Reference proteome</keyword>
<evidence type="ECO:0000256" key="1">
    <source>
        <dbReference type="SAM" id="SignalP"/>
    </source>
</evidence>